<dbReference type="RefSeq" id="XP_060457682.1">
    <property type="nucleotide sequence ID" value="XM_060601161.1"/>
</dbReference>
<evidence type="ECO:0000259" key="4">
    <source>
        <dbReference type="Pfam" id="PF00857"/>
    </source>
</evidence>
<gene>
    <name evidence="5" type="ORF">CcaverHIS019_0500450</name>
</gene>
<dbReference type="InterPro" id="IPR050272">
    <property type="entry name" value="Isochorismatase-like_hydrls"/>
</dbReference>
<dbReference type="Pfam" id="PF00857">
    <property type="entry name" value="Isochorismatase"/>
    <property type="match status" value="1"/>
</dbReference>
<comment type="similarity">
    <text evidence="1">Belongs to the isochorismatase family.</text>
</comment>
<evidence type="ECO:0000313" key="6">
    <source>
        <dbReference type="Proteomes" id="UP001233271"/>
    </source>
</evidence>
<dbReference type="InterPro" id="IPR036380">
    <property type="entry name" value="Isochorismatase-like_sf"/>
</dbReference>
<evidence type="ECO:0000256" key="3">
    <source>
        <dbReference type="SAM" id="MobiDB-lite"/>
    </source>
</evidence>
<dbReference type="Gene3D" id="3.40.50.850">
    <property type="entry name" value="Isochorismatase-like"/>
    <property type="match status" value="1"/>
</dbReference>
<keyword evidence="6" id="KW-1185">Reference proteome</keyword>
<name>A0AA48QWQ0_9TREE</name>
<dbReference type="EMBL" id="AP028216">
    <property type="protein sequence ID" value="BEI92417.1"/>
    <property type="molecule type" value="Genomic_DNA"/>
</dbReference>
<dbReference type="AlphaFoldDB" id="A0AA48QWQ0"/>
<reference evidence="5" key="1">
    <citation type="journal article" date="2023" name="BMC Genomics">
        <title>Chromosome-level genome assemblies of Cutaneotrichosporon spp. (Trichosporonales, Basidiomycota) reveal imbalanced evolution between nucleotide sequences and chromosome synteny.</title>
        <authorList>
            <person name="Kobayashi Y."/>
            <person name="Kayamori A."/>
            <person name="Aoki K."/>
            <person name="Shiwa Y."/>
            <person name="Matsutani M."/>
            <person name="Fujita N."/>
            <person name="Sugita T."/>
            <person name="Iwasaki W."/>
            <person name="Tanaka N."/>
            <person name="Takashima M."/>
        </authorList>
    </citation>
    <scope>NUCLEOTIDE SEQUENCE</scope>
    <source>
        <strain evidence="5">HIS019</strain>
    </source>
</reference>
<evidence type="ECO:0000256" key="2">
    <source>
        <dbReference type="ARBA" id="ARBA00022801"/>
    </source>
</evidence>
<organism evidence="5 6">
    <name type="scientific">Cutaneotrichosporon cavernicola</name>
    <dbReference type="NCBI Taxonomy" id="279322"/>
    <lineage>
        <taxon>Eukaryota</taxon>
        <taxon>Fungi</taxon>
        <taxon>Dikarya</taxon>
        <taxon>Basidiomycota</taxon>
        <taxon>Agaricomycotina</taxon>
        <taxon>Tremellomycetes</taxon>
        <taxon>Trichosporonales</taxon>
        <taxon>Trichosporonaceae</taxon>
        <taxon>Cutaneotrichosporon</taxon>
    </lineage>
</organism>
<evidence type="ECO:0000313" key="5">
    <source>
        <dbReference type="EMBL" id="BEI92417.1"/>
    </source>
</evidence>
<dbReference type="PANTHER" id="PTHR43540">
    <property type="entry name" value="PEROXYUREIDOACRYLATE/UREIDOACRYLATE AMIDOHYDROLASE-RELATED"/>
    <property type="match status" value="1"/>
</dbReference>
<evidence type="ECO:0000256" key="1">
    <source>
        <dbReference type="ARBA" id="ARBA00006336"/>
    </source>
</evidence>
<protein>
    <recommendedName>
        <fullName evidence="4">Isochorismatase-like domain-containing protein</fullName>
    </recommendedName>
</protein>
<accession>A0AA48QWQ0</accession>
<feature type="domain" description="Isochorismatase-like" evidence="4">
    <location>
        <begin position="39"/>
        <end position="175"/>
    </location>
</feature>
<dbReference type="InterPro" id="IPR000868">
    <property type="entry name" value="Isochorismatase-like_dom"/>
</dbReference>
<sequence>MPASSSPKLKPKRSHPWSMHPLMGGGRSRTPSPSRRNKTALIVIDMQVGVVKTCVDVQGVMAHIGSLVQRAREAGAPVIWVQHEDEVLVRDTMEWALAPGLPPPLDEEVRVHKRFRDSFTAPELESELHSRGVHHVVIVGAQSDYCVRTAAQSAAVRGYAVTVPRDAHTTEDAEFRGTKIPAQQIVQHTNVYFNDFEYQPGVWCGNVASDEVQFGQRP</sequence>
<proteinExistence type="inferred from homology"/>
<dbReference type="KEGG" id="ccac:CcaHIS019_0500450"/>
<keyword evidence="2" id="KW-0378">Hydrolase</keyword>
<dbReference type="GO" id="GO:0016787">
    <property type="term" value="F:hydrolase activity"/>
    <property type="evidence" value="ECO:0007669"/>
    <property type="project" value="UniProtKB-KW"/>
</dbReference>
<dbReference type="SUPFAM" id="SSF52499">
    <property type="entry name" value="Isochorismatase-like hydrolases"/>
    <property type="match status" value="1"/>
</dbReference>
<dbReference type="GeneID" id="85496287"/>
<dbReference type="Proteomes" id="UP001233271">
    <property type="component" value="Chromosome 5"/>
</dbReference>
<dbReference type="PANTHER" id="PTHR43540:SF6">
    <property type="entry name" value="ISOCHORISMATASE-LIKE DOMAIN-CONTAINING PROTEIN"/>
    <property type="match status" value="1"/>
</dbReference>
<feature type="region of interest" description="Disordered" evidence="3">
    <location>
        <begin position="1"/>
        <end position="35"/>
    </location>
</feature>